<keyword evidence="2" id="KW-1185">Reference proteome</keyword>
<evidence type="ECO:0000313" key="2">
    <source>
        <dbReference type="Proteomes" id="UP000019494"/>
    </source>
</evidence>
<dbReference type="Proteomes" id="UP000019494">
    <property type="component" value="Unassembled WGS sequence"/>
</dbReference>
<gene>
    <name evidence="1" type="ORF">N864_08625</name>
</gene>
<dbReference type="OrthoDB" id="5244663at2"/>
<organism evidence="1 2">
    <name type="scientific">Intrasporangium chromatireducens Q5-1</name>
    <dbReference type="NCBI Taxonomy" id="584657"/>
    <lineage>
        <taxon>Bacteria</taxon>
        <taxon>Bacillati</taxon>
        <taxon>Actinomycetota</taxon>
        <taxon>Actinomycetes</taxon>
        <taxon>Micrococcales</taxon>
        <taxon>Intrasporangiaceae</taxon>
        <taxon>Intrasporangium</taxon>
    </lineage>
</organism>
<dbReference type="RefSeq" id="WP_034719074.1">
    <property type="nucleotide sequence ID" value="NZ_AWQS01000168.1"/>
</dbReference>
<dbReference type="Pfam" id="PF06013">
    <property type="entry name" value="WXG100"/>
    <property type="match status" value="1"/>
</dbReference>
<comment type="caution">
    <text evidence="1">The sequence shown here is derived from an EMBL/GenBank/DDBJ whole genome shotgun (WGS) entry which is preliminary data.</text>
</comment>
<evidence type="ECO:0000313" key="1">
    <source>
        <dbReference type="EMBL" id="EWT04919.1"/>
    </source>
</evidence>
<dbReference type="SUPFAM" id="SSF140453">
    <property type="entry name" value="EsxAB dimer-like"/>
    <property type="match status" value="1"/>
</dbReference>
<proteinExistence type="predicted"/>
<reference evidence="2" key="1">
    <citation type="submission" date="2013-08" db="EMBL/GenBank/DDBJ databases">
        <title>Intrasporangium oryzae NRRL B-24470.</title>
        <authorList>
            <person name="Liu H."/>
            <person name="Wang G."/>
        </authorList>
    </citation>
    <scope>NUCLEOTIDE SEQUENCE [LARGE SCALE GENOMIC DNA]</scope>
    <source>
        <strain evidence="2">Q5-1</strain>
    </source>
</reference>
<sequence length="94" mass="9869">MAVYKKGMNAEAVSASGDKLVAYKGEIDGIVEAVTSAVNTIKSNWGGHDADRFHSDWSSQRQVVSHAGDKLDAMGKKCKTNAEAQRQASAGASA</sequence>
<dbReference type="InterPro" id="IPR036689">
    <property type="entry name" value="ESAT-6-like_sf"/>
</dbReference>
<evidence type="ECO:0008006" key="3">
    <source>
        <dbReference type="Google" id="ProtNLM"/>
    </source>
</evidence>
<protein>
    <recommendedName>
        <fullName evidence="3">ESAT-6-like protein</fullName>
    </recommendedName>
</protein>
<dbReference type="InterPro" id="IPR010310">
    <property type="entry name" value="T7SS_ESAT-6-like"/>
</dbReference>
<name>W9GLZ6_9MICO</name>
<dbReference type="PATRIC" id="fig|584657.3.peg.3197"/>
<dbReference type="Gene3D" id="1.10.287.1060">
    <property type="entry name" value="ESAT-6-like"/>
    <property type="match status" value="1"/>
</dbReference>
<dbReference type="EMBL" id="AWQS01000168">
    <property type="protein sequence ID" value="EWT04919.1"/>
    <property type="molecule type" value="Genomic_DNA"/>
</dbReference>
<dbReference type="AlphaFoldDB" id="W9GLZ6"/>
<accession>W9GLZ6</accession>